<reference evidence="2" key="2">
    <citation type="submission" date="2015-01" db="EMBL/GenBank/DDBJ databases">
        <title>Evolutionary Origins and Diversification of the Mycorrhizal Mutualists.</title>
        <authorList>
            <consortium name="DOE Joint Genome Institute"/>
            <consortium name="Mycorrhizal Genomics Consortium"/>
            <person name="Kohler A."/>
            <person name="Kuo A."/>
            <person name="Nagy L.G."/>
            <person name="Floudas D."/>
            <person name="Copeland A."/>
            <person name="Barry K.W."/>
            <person name="Cichocki N."/>
            <person name="Veneault-Fourrey C."/>
            <person name="LaButti K."/>
            <person name="Lindquist E.A."/>
            <person name="Lipzen A."/>
            <person name="Lundell T."/>
            <person name="Morin E."/>
            <person name="Murat C."/>
            <person name="Riley R."/>
            <person name="Ohm R."/>
            <person name="Sun H."/>
            <person name="Tunlid A."/>
            <person name="Henrissat B."/>
            <person name="Grigoriev I.V."/>
            <person name="Hibbett D.S."/>
            <person name="Martin F."/>
        </authorList>
    </citation>
    <scope>NUCLEOTIDE SEQUENCE [LARGE SCALE GENOMIC DNA]</scope>
    <source>
        <strain evidence="2">Foug A</strain>
    </source>
</reference>
<gene>
    <name evidence="1" type="ORF">SCLCIDRAFT_70052</name>
</gene>
<reference evidence="1 2" key="1">
    <citation type="submission" date="2014-04" db="EMBL/GenBank/DDBJ databases">
        <authorList>
            <consortium name="DOE Joint Genome Institute"/>
            <person name="Kuo A."/>
            <person name="Kohler A."/>
            <person name="Nagy L.G."/>
            <person name="Floudas D."/>
            <person name="Copeland A."/>
            <person name="Barry K.W."/>
            <person name="Cichocki N."/>
            <person name="Veneault-Fourrey C."/>
            <person name="LaButti K."/>
            <person name="Lindquist E.A."/>
            <person name="Lipzen A."/>
            <person name="Lundell T."/>
            <person name="Morin E."/>
            <person name="Murat C."/>
            <person name="Sun H."/>
            <person name="Tunlid A."/>
            <person name="Henrissat B."/>
            <person name="Grigoriev I.V."/>
            <person name="Hibbett D.S."/>
            <person name="Martin F."/>
            <person name="Nordberg H.P."/>
            <person name="Cantor M.N."/>
            <person name="Hua S.X."/>
        </authorList>
    </citation>
    <scope>NUCLEOTIDE SEQUENCE [LARGE SCALE GENOMIC DNA]</scope>
    <source>
        <strain evidence="1 2">Foug A</strain>
    </source>
</reference>
<evidence type="ECO:0000313" key="2">
    <source>
        <dbReference type="Proteomes" id="UP000053989"/>
    </source>
</evidence>
<dbReference type="Proteomes" id="UP000053989">
    <property type="component" value="Unassembled WGS sequence"/>
</dbReference>
<evidence type="ECO:0000313" key="1">
    <source>
        <dbReference type="EMBL" id="KIM62228.1"/>
    </source>
</evidence>
<keyword evidence="2" id="KW-1185">Reference proteome</keyword>
<dbReference type="STRING" id="1036808.A0A0C2ZKX0"/>
<dbReference type="AlphaFoldDB" id="A0A0C2ZKX0"/>
<dbReference type="InParanoid" id="A0A0C2ZKX0"/>
<name>A0A0C2ZKX0_9AGAM</name>
<feature type="non-terminal residue" evidence="1">
    <location>
        <position position="176"/>
    </location>
</feature>
<proteinExistence type="predicted"/>
<accession>A0A0C2ZKX0</accession>
<protein>
    <submittedName>
        <fullName evidence="1">Uncharacterized protein</fullName>
    </submittedName>
</protein>
<dbReference type="HOGENOM" id="CLU_052398_2_2_1"/>
<sequence length="176" mass="20344">FDPDLTVSSSLQLRPLDYALKRLEAFKYVPLWYFTREGLAEAATVIRIADEVNEPLAIAREDEGMVTLKPVHAVGPSKNAKPDTTLPFNDLLFAKNVFLRCIEEAKWGNEVVDSYNWFFHRIENHELRQEGVRGEKTLVRYAAHTRQDWHDKMAQKRGFNIATINENLIAKFARQL</sequence>
<feature type="non-terminal residue" evidence="1">
    <location>
        <position position="1"/>
    </location>
</feature>
<dbReference type="EMBL" id="KN822044">
    <property type="protein sequence ID" value="KIM62228.1"/>
    <property type="molecule type" value="Genomic_DNA"/>
</dbReference>
<dbReference type="OrthoDB" id="2679285at2759"/>
<organism evidence="1 2">
    <name type="scientific">Scleroderma citrinum Foug A</name>
    <dbReference type="NCBI Taxonomy" id="1036808"/>
    <lineage>
        <taxon>Eukaryota</taxon>
        <taxon>Fungi</taxon>
        <taxon>Dikarya</taxon>
        <taxon>Basidiomycota</taxon>
        <taxon>Agaricomycotina</taxon>
        <taxon>Agaricomycetes</taxon>
        <taxon>Agaricomycetidae</taxon>
        <taxon>Boletales</taxon>
        <taxon>Sclerodermatineae</taxon>
        <taxon>Sclerodermataceae</taxon>
        <taxon>Scleroderma</taxon>
    </lineage>
</organism>